<reference evidence="3 4" key="1">
    <citation type="submission" date="2024-10" db="EMBL/GenBank/DDBJ databases">
        <title>The Natural Products Discovery Center: Release of the First 8490 Sequenced Strains for Exploring Actinobacteria Biosynthetic Diversity.</title>
        <authorList>
            <person name="Kalkreuter E."/>
            <person name="Kautsar S.A."/>
            <person name="Yang D."/>
            <person name="Bader C.D."/>
            <person name="Teijaro C.N."/>
            <person name="Fluegel L."/>
            <person name="Davis C.M."/>
            <person name="Simpson J.R."/>
            <person name="Lauterbach L."/>
            <person name="Steele A.D."/>
            <person name="Gui C."/>
            <person name="Meng S."/>
            <person name="Li G."/>
            <person name="Viehrig K."/>
            <person name="Ye F."/>
            <person name="Su P."/>
            <person name="Kiefer A.F."/>
            <person name="Nichols A."/>
            <person name="Cepeda A.J."/>
            <person name="Yan W."/>
            <person name="Fan B."/>
            <person name="Jiang Y."/>
            <person name="Adhikari A."/>
            <person name="Zheng C.-J."/>
            <person name="Schuster L."/>
            <person name="Cowan T.M."/>
            <person name="Smanski M.J."/>
            <person name="Chevrette M.G."/>
            <person name="De Carvalho L.P.S."/>
            <person name="Shen B."/>
        </authorList>
    </citation>
    <scope>NUCLEOTIDE SEQUENCE [LARGE SCALE GENOMIC DNA]</scope>
    <source>
        <strain evidence="3 4">NPDC020327</strain>
    </source>
</reference>
<comment type="caution">
    <text evidence="3">The sequence shown here is derived from an EMBL/GenBank/DDBJ whole genome shotgun (WGS) entry which is preliminary data.</text>
</comment>
<dbReference type="InterPro" id="IPR030678">
    <property type="entry name" value="Peptide/Ni-bd"/>
</dbReference>
<dbReference type="InterPro" id="IPR039424">
    <property type="entry name" value="SBP_5"/>
</dbReference>
<dbReference type="PANTHER" id="PTHR30290">
    <property type="entry name" value="PERIPLASMIC BINDING COMPONENT OF ABC TRANSPORTER"/>
    <property type="match status" value="1"/>
</dbReference>
<feature type="chain" id="PRO_5045301757" evidence="1">
    <location>
        <begin position="31"/>
        <end position="591"/>
    </location>
</feature>
<organism evidence="3 4">
    <name type="scientific">Streptomyces pathocidini</name>
    <dbReference type="NCBI Taxonomy" id="1650571"/>
    <lineage>
        <taxon>Bacteria</taxon>
        <taxon>Bacillati</taxon>
        <taxon>Actinomycetota</taxon>
        <taxon>Actinomycetes</taxon>
        <taxon>Kitasatosporales</taxon>
        <taxon>Streptomycetaceae</taxon>
        <taxon>Streptomyces</taxon>
    </lineage>
</organism>
<protein>
    <submittedName>
        <fullName evidence="3">ABC transporter substrate-binding protein</fullName>
    </submittedName>
</protein>
<accession>A0ABW7UQD4</accession>
<sequence>MTTQRNSGRRRQVAAAAAVVAALLSTAACGGGGSDDKSSAAGFDAANNKVANASDKKGGTLKFAGVQDADSWDTTRGYYGFAWNFMRYYSRQLVTSATEPGAKGTELVPDLATSKAKISADGKTYTYTLRDGITWEDGKPITSKDVKYGIERVWAQDVLSGGPVYLKDVLDPKGEYQGPYKDKDPEKLGLKAIETPDDKTIVFKLPSANSDFEEMLALTSASPVRQDKDTKSKYGLRPFSSGPYKFQSYAPNKSLKLVRNEEWKQSSDPVRKALPDVITVNWFTNADSMDNHLIAGDYDLDINQTGMSPQGRTKALKEHKGNLDNPVSGYIRYAVFPQIVKPFDNIHCRKAVLFGADHKSLQTARGGPVAGGDIGTNMLPPSVPGSEGQKYDPYGMAQNDGKPDLAKAKEELKACGKPNGFKTTIAVRNNKPVEVATAESLQASLKKVGIIADIDQYDGSQTTGIIGNPEVVKKKNYGIIIMGWGPDFPSVQGYGQPLWDSKYILSNGNNNYAMIKDKAIDGLFDDFVTELDDAKKEETATQINHKVMEGAYYLPFVFEKFVNWRSSELTNVYTTDAYSGQVDFASLGVKK</sequence>
<evidence type="ECO:0000313" key="4">
    <source>
        <dbReference type="Proteomes" id="UP001611548"/>
    </source>
</evidence>
<dbReference type="InterPro" id="IPR000914">
    <property type="entry name" value="SBP_5_dom"/>
</dbReference>
<dbReference type="Pfam" id="PF00496">
    <property type="entry name" value="SBP_bac_5"/>
    <property type="match status" value="1"/>
</dbReference>
<evidence type="ECO:0000259" key="2">
    <source>
        <dbReference type="Pfam" id="PF00496"/>
    </source>
</evidence>
<gene>
    <name evidence="3" type="ORF">ACH429_06060</name>
</gene>
<dbReference type="PANTHER" id="PTHR30290:SF83">
    <property type="entry name" value="ABC TRANSPORTER SUBSTRATE-BINDING PROTEIN"/>
    <property type="match status" value="1"/>
</dbReference>
<dbReference type="SUPFAM" id="SSF53850">
    <property type="entry name" value="Periplasmic binding protein-like II"/>
    <property type="match status" value="1"/>
</dbReference>
<dbReference type="CDD" id="cd08506">
    <property type="entry name" value="PBP2_clavulanate_OppA2"/>
    <property type="match status" value="1"/>
</dbReference>
<keyword evidence="4" id="KW-1185">Reference proteome</keyword>
<dbReference type="PROSITE" id="PS51257">
    <property type="entry name" value="PROKAR_LIPOPROTEIN"/>
    <property type="match status" value="1"/>
</dbReference>
<feature type="signal peptide" evidence="1">
    <location>
        <begin position="1"/>
        <end position="30"/>
    </location>
</feature>
<proteinExistence type="predicted"/>
<name>A0ABW7UQD4_9ACTN</name>
<dbReference type="EMBL" id="JBIRWE010000002">
    <property type="protein sequence ID" value="MFI1963692.1"/>
    <property type="molecule type" value="Genomic_DNA"/>
</dbReference>
<dbReference type="Proteomes" id="UP001611548">
    <property type="component" value="Unassembled WGS sequence"/>
</dbReference>
<dbReference type="RefSeq" id="WP_055470359.1">
    <property type="nucleotide sequence ID" value="NZ_JBIRWE010000002.1"/>
</dbReference>
<evidence type="ECO:0000256" key="1">
    <source>
        <dbReference type="SAM" id="SignalP"/>
    </source>
</evidence>
<dbReference type="PIRSF" id="PIRSF002741">
    <property type="entry name" value="MppA"/>
    <property type="match status" value="1"/>
</dbReference>
<keyword evidence="1" id="KW-0732">Signal</keyword>
<dbReference type="Gene3D" id="3.10.105.10">
    <property type="entry name" value="Dipeptide-binding Protein, Domain 3"/>
    <property type="match status" value="1"/>
</dbReference>
<feature type="domain" description="Solute-binding protein family 5" evidence="2">
    <location>
        <begin position="106"/>
        <end position="501"/>
    </location>
</feature>
<evidence type="ECO:0000313" key="3">
    <source>
        <dbReference type="EMBL" id="MFI1963692.1"/>
    </source>
</evidence>
<dbReference type="Gene3D" id="3.40.190.10">
    <property type="entry name" value="Periplasmic binding protein-like II"/>
    <property type="match status" value="1"/>
</dbReference>